<dbReference type="AlphaFoldDB" id="A0A9E2F6X6"/>
<dbReference type="Proteomes" id="UP000811545">
    <property type="component" value="Unassembled WGS sequence"/>
</dbReference>
<keyword evidence="1" id="KW-0812">Transmembrane</keyword>
<reference evidence="2 3" key="1">
    <citation type="journal article" date="2021" name="bioRxiv">
        <title>Unique metabolic strategies in Hadean analogues reveal hints for primordial physiology.</title>
        <authorList>
            <person name="Nobu M.K."/>
            <person name="Nakai R."/>
            <person name="Tamazawa S."/>
            <person name="Mori H."/>
            <person name="Toyoda A."/>
            <person name="Ijiri A."/>
            <person name="Suzuki S."/>
            <person name="Kurokawa K."/>
            <person name="Kamagata Y."/>
            <person name="Tamaki H."/>
        </authorList>
    </citation>
    <scope>NUCLEOTIDE SEQUENCE [LARGE SCALE GENOMIC DNA]</scope>
    <source>
        <strain evidence="2">BS525</strain>
    </source>
</reference>
<protein>
    <submittedName>
        <fullName evidence="2">Uncharacterized protein</fullName>
    </submittedName>
</protein>
<evidence type="ECO:0000313" key="3">
    <source>
        <dbReference type="Proteomes" id="UP000811545"/>
    </source>
</evidence>
<evidence type="ECO:0000256" key="1">
    <source>
        <dbReference type="SAM" id="Phobius"/>
    </source>
</evidence>
<name>A0A9E2F6X6_PSYF1</name>
<gene>
    <name evidence="2" type="ORF">DDT42_01677</name>
</gene>
<keyword evidence="1" id="KW-0472">Membrane</keyword>
<proteinExistence type="predicted"/>
<dbReference type="EMBL" id="QLTW01000176">
    <property type="protein sequence ID" value="MBT9145800.1"/>
    <property type="molecule type" value="Genomic_DNA"/>
</dbReference>
<evidence type="ECO:0000313" key="2">
    <source>
        <dbReference type="EMBL" id="MBT9145800.1"/>
    </source>
</evidence>
<keyword evidence="1" id="KW-1133">Transmembrane helix</keyword>
<organism evidence="2 3">
    <name type="scientific">Psychracetigena formicireducens</name>
    <dbReference type="NCBI Taxonomy" id="2986056"/>
    <lineage>
        <taxon>Bacteria</taxon>
        <taxon>Bacillati</taxon>
        <taxon>Candidatus Lithacetigenota</taxon>
        <taxon>Candidatus Psychracetigena</taxon>
    </lineage>
</organism>
<feature type="transmembrane region" description="Helical" evidence="1">
    <location>
        <begin position="75"/>
        <end position="97"/>
    </location>
</feature>
<sequence>MDLDTALLAYIKGELNPLTSQKMKNLIDTKLYIKQKALEWQSYMAKMEYLSDKTYPVPRGYREQLTKKLSKKINYLPWVGALTIIPGLLLVLGIHLAKKNKAA</sequence>
<comment type="caution">
    <text evidence="2">The sequence shown here is derived from an EMBL/GenBank/DDBJ whole genome shotgun (WGS) entry which is preliminary data.</text>
</comment>
<accession>A0A9E2F6X6</accession>